<name>A0A919W8P0_9ACTN</name>
<evidence type="ECO:0000259" key="1">
    <source>
        <dbReference type="Pfam" id="PF08241"/>
    </source>
</evidence>
<dbReference type="Proteomes" id="UP000677082">
    <property type="component" value="Unassembled WGS sequence"/>
</dbReference>
<dbReference type="EMBL" id="BOQN01000087">
    <property type="protein sequence ID" value="GIM94866.1"/>
    <property type="molecule type" value="Genomic_DNA"/>
</dbReference>
<feature type="domain" description="Methyltransferase type 11" evidence="1">
    <location>
        <begin position="50"/>
        <end position="139"/>
    </location>
</feature>
<dbReference type="GO" id="GO:0008757">
    <property type="term" value="F:S-adenosylmethionine-dependent methyltransferase activity"/>
    <property type="evidence" value="ECO:0007669"/>
    <property type="project" value="InterPro"/>
</dbReference>
<proteinExistence type="predicted"/>
<dbReference type="SUPFAM" id="SSF53335">
    <property type="entry name" value="S-adenosyl-L-methionine-dependent methyltransferases"/>
    <property type="match status" value="1"/>
</dbReference>
<dbReference type="Pfam" id="PF08241">
    <property type="entry name" value="Methyltransf_11"/>
    <property type="match status" value="1"/>
</dbReference>
<evidence type="ECO:0000313" key="3">
    <source>
        <dbReference type="Proteomes" id="UP000677082"/>
    </source>
</evidence>
<dbReference type="AlphaFoldDB" id="A0A919W8P0"/>
<dbReference type="Gene3D" id="3.40.50.150">
    <property type="entry name" value="Vaccinia Virus protein VP39"/>
    <property type="match status" value="1"/>
</dbReference>
<protein>
    <recommendedName>
        <fullName evidence="1">Methyltransferase type 11 domain-containing protein</fullName>
    </recommendedName>
</protein>
<dbReference type="InterPro" id="IPR050508">
    <property type="entry name" value="Methyltransf_Superfamily"/>
</dbReference>
<gene>
    <name evidence="2" type="ORF">Ato02nite_066590</name>
</gene>
<sequence>MTTPAARAADQYAGTTGNLTARMALHEFGTNPRDWYSWLASRLPRAGRVLEVGAGTGELWRRLGHDGLDLTVTDFSPAMCARLADLPGVPVRRCDAGALPFRDGGFDAVIANHMLYHVDDPAAVLRELARVSRPGGRLAVATNGPGHMAEIADLGTAIGRPDIMARRGQSDFSAESGPALVAEAFRDVRVERYPGDLAVPGVAPVVDYLRSMTREPLTADQVAAVGEIVSARIAAEGVLRVRKHVVLITAVR</sequence>
<organism evidence="2 3">
    <name type="scientific">Paractinoplanes toevensis</name>
    <dbReference type="NCBI Taxonomy" id="571911"/>
    <lineage>
        <taxon>Bacteria</taxon>
        <taxon>Bacillati</taxon>
        <taxon>Actinomycetota</taxon>
        <taxon>Actinomycetes</taxon>
        <taxon>Micromonosporales</taxon>
        <taxon>Micromonosporaceae</taxon>
        <taxon>Paractinoplanes</taxon>
    </lineage>
</organism>
<dbReference type="InterPro" id="IPR029063">
    <property type="entry name" value="SAM-dependent_MTases_sf"/>
</dbReference>
<dbReference type="CDD" id="cd02440">
    <property type="entry name" value="AdoMet_MTases"/>
    <property type="match status" value="1"/>
</dbReference>
<reference evidence="2 3" key="1">
    <citation type="submission" date="2021-03" db="EMBL/GenBank/DDBJ databases">
        <title>Whole genome shotgun sequence of Actinoplanes toevensis NBRC 105298.</title>
        <authorList>
            <person name="Komaki H."/>
            <person name="Tamura T."/>
        </authorList>
    </citation>
    <scope>NUCLEOTIDE SEQUENCE [LARGE SCALE GENOMIC DNA]</scope>
    <source>
        <strain evidence="2 3">NBRC 105298</strain>
    </source>
</reference>
<keyword evidence="3" id="KW-1185">Reference proteome</keyword>
<dbReference type="RefSeq" id="WP_246607727.1">
    <property type="nucleotide sequence ID" value="NZ_BOQN01000087.1"/>
</dbReference>
<comment type="caution">
    <text evidence="2">The sequence shown here is derived from an EMBL/GenBank/DDBJ whole genome shotgun (WGS) entry which is preliminary data.</text>
</comment>
<dbReference type="InterPro" id="IPR013216">
    <property type="entry name" value="Methyltransf_11"/>
</dbReference>
<accession>A0A919W8P0</accession>
<dbReference type="PANTHER" id="PTHR42912">
    <property type="entry name" value="METHYLTRANSFERASE"/>
    <property type="match status" value="1"/>
</dbReference>
<evidence type="ECO:0000313" key="2">
    <source>
        <dbReference type="EMBL" id="GIM94866.1"/>
    </source>
</evidence>
<dbReference type="PANTHER" id="PTHR42912:SF80">
    <property type="entry name" value="METHYLTRANSFERASE DOMAIN-CONTAINING PROTEIN"/>
    <property type="match status" value="1"/>
</dbReference>